<dbReference type="PROSITE" id="PS51755">
    <property type="entry name" value="OMPR_PHOB"/>
    <property type="match status" value="1"/>
</dbReference>
<dbReference type="InterPro" id="IPR011006">
    <property type="entry name" value="CheY-like_superfamily"/>
</dbReference>
<feature type="domain" description="Response regulatory" evidence="15">
    <location>
        <begin position="5"/>
        <end position="121"/>
    </location>
</feature>
<dbReference type="Gene3D" id="1.10.10.10">
    <property type="entry name" value="Winged helix-like DNA-binding domain superfamily/Winged helix DNA-binding domain"/>
    <property type="match status" value="1"/>
</dbReference>
<dbReference type="SMART" id="SM00862">
    <property type="entry name" value="Trans_reg_C"/>
    <property type="match status" value="1"/>
</dbReference>
<comment type="function">
    <text evidence="12">This protein is a positive regulator for the phosphate regulon. Transcription of this operon is positively regulated by PhoB and PhoR when phosphate is limited.</text>
</comment>
<evidence type="ECO:0000256" key="7">
    <source>
        <dbReference type="ARBA" id="ARBA00023012"/>
    </source>
</evidence>
<dbReference type="SMART" id="SM00448">
    <property type="entry name" value="REC"/>
    <property type="match status" value="1"/>
</dbReference>
<dbReference type="GO" id="GO:0006355">
    <property type="term" value="P:regulation of DNA-templated transcription"/>
    <property type="evidence" value="ECO:0007669"/>
    <property type="project" value="InterPro"/>
</dbReference>
<feature type="modified residue" description="4-aspartylphosphate" evidence="13">
    <location>
        <position position="54"/>
    </location>
</feature>
<dbReference type="NCBIfam" id="TIGR02154">
    <property type="entry name" value="PhoB"/>
    <property type="match status" value="1"/>
</dbReference>
<dbReference type="RefSeq" id="WP_023838588.1">
    <property type="nucleotide sequence ID" value="NZ_QJJM01000008.1"/>
</dbReference>
<keyword evidence="18" id="KW-1185">Reference proteome</keyword>
<evidence type="ECO:0000313" key="17">
    <source>
        <dbReference type="EMBL" id="PXW74417.1"/>
    </source>
</evidence>
<dbReference type="Gene3D" id="6.10.250.690">
    <property type="match status" value="1"/>
</dbReference>
<protein>
    <recommendedName>
        <fullName evidence="2">Phosphate regulon transcriptional regulatory protein PhoB</fullName>
    </recommendedName>
</protein>
<dbReference type="OrthoDB" id="9802426at2"/>
<dbReference type="EMBL" id="QJJM01000008">
    <property type="protein sequence ID" value="PXW74417.1"/>
    <property type="molecule type" value="Genomic_DNA"/>
</dbReference>
<organism evidence="17 18">
    <name type="scientific">Blastomonas natatoria</name>
    <dbReference type="NCBI Taxonomy" id="34015"/>
    <lineage>
        <taxon>Bacteria</taxon>
        <taxon>Pseudomonadati</taxon>
        <taxon>Pseudomonadota</taxon>
        <taxon>Alphaproteobacteria</taxon>
        <taxon>Sphingomonadales</taxon>
        <taxon>Sphingomonadaceae</taxon>
        <taxon>Blastomonas</taxon>
    </lineage>
</organism>
<keyword evidence="9 14" id="KW-0238">DNA-binding</keyword>
<evidence type="ECO:0000256" key="11">
    <source>
        <dbReference type="ARBA" id="ARBA00023163"/>
    </source>
</evidence>
<dbReference type="PANTHER" id="PTHR48111">
    <property type="entry name" value="REGULATOR OF RPOS"/>
    <property type="match status" value="1"/>
</dbReference>
<evidence type="ECO:0000256" key="12">
    <source>
        <dbReference type="ARBA" id="ARBA00024735"/>
    </source>
</evidence>
<comment type="caution">
    <text evidence="17">The sequence shown here is derived from an EMBL/GenBank/DDBJ whole genome shotgun (WGS) entry which is preliminary data.</text>
</comment>
<accession>A0A2V3UYN5</accession>
<dbReference type="InterPro" id="IPR036388">
    <property type="entry name" value="WH-like_DNA-bd_sf"/>
</dbReference>
<evidence type="ECO:0000259" key="16">
    <source>
        <dbReference type="PROSITE" id="PS51755"/>
    </source>
</evidence>
<evidence type="ECO:0000256" key="10">
    <source>
        <dbReference type="ARBA" id="ARBA00023159"/>
    </source>
</evidence>
<keyword evidence="8" id="KW-0805">Transcription regulation</keyword>
<dbReference type="Pfam" id="PF00486">
    <property type="entry name" value="Trans_reg_C"/>
    <property type="match status" value="1"/>
</dbReference>
<dbReference type="Pfam" id="PF00072">
    <property type="entry name" value="Response_reg"/>
    <property type="match status" value="1"/>
</dbReference>
<evidence type="ECO:0000256" key="4">
    <source>
        <dbReference type="ARBA" id="ARBA00022490"/>
    </source>
</evidence>
<feature type="domain" description="OmpR/PhoB-type" evidence="16">
    <location>
        <begin position="130"/>
        <end position="228"/>
    </location>
</feature>
<dbReference type="InterPro" id="IPR016032">
    <property type="entry name" value="Sig_transdc_resp-reg_C-effctor"/>
</dbReference>
<dbReference type="InterPro" id="IPR001867">
    <property type="entry name" value="OmpR/PhoB-type_DNA-bd"/>
</dbReference>
<evidence type="ECO:0000256" key="6">
    <source>
        <dbReference type="ARBA" id="ARBA00022592"/>
    </source>
</evidence>
<sequence length="231" mass="26282">MTTPHLLLVEDDMALAELVSWHFDKQGFRVSQTADGEEAMLIAREERPDIVLLDWMIENLSGIEVCRRLRRDNDTSNIPIIMMSARGEEEDRVRGLDIGADDYVTKPFSPRELIARVNAVLRRVRPALAGEALSFADIEMDTVGYKVKRAGQTIPLGPTEFRLLRHFLEHPGWVFSRERLLDSVWGHDSDIEIRTVDVHIRRLRKALNANGQPDIIRTVRSAGYALDSELA</sequence>
<dbReference type="InterPro" id="IPR011879">
    <property type="entry name" value="Sig_transdc_resp-reg_PhoB"/>
</dbReference>
<dbReference type="Proteomes" id="UP000248014">
    <property type="component" value="Unassembled WGS sequence"/>
</dbReference>
<name>A0A2V3UYN5_9SPHN</name>
<dbReference type="GO" id="GO:0032993">
    <property type="term" value="C:protein-DNA complex"/>
    <property type="evidence" value="ECO:0007669"/>
    <property type="project" value="TreeGrafter"/>
</dbReference>
<proteinExistence type="predicted"/>
<gene>
    <name evidence="17" type="ORF">C7451_10878</name>
</gene>
<dbReference type="InterPro" id="IPR039420">
    <property type="entry name" value="WalR-like"/>
</dbReference>
<evidence type="ECO:0000256" key="9">
    <source>
        <dbReference type="ARBA" id="ARBA00023125"/>
    </source>
</evidence>
<evidence type="ECO:0000256" key="5">
    <source>
        <dbReference type="ARBA" id="ARBA00022553"/>
    </source>
</evidence>
<dbReference type="PANTHER" id="PTHR48111:SF40">
    <property type="entry name" value="PHOSPHATE REGULON TRANSCRIPTIONAL REGULATORY PROTEIN PHOB"/>
    <property type="match status" value="1"/>
</dbReference>
<reference evidence="17 18" key="1">
    <citation type="submission" date="2018-05" db="EMBL/GenBank/DDBJ databases">
        <title>Genomic Encyclopedia of Type Strains, Phase IV (KMG-IV): sequencing the most valuable type-strain genomes for metagenomic binning, comparative biology and taxonomic classification.</title>
        <authorList>
            <person name="Goeker M."/>
        </authorList>
    </citation>
    <scope>NUCLEOTIDE SEQUENCE [LARGE SCALE GENOMIC DNA]</scope>
    <source>
        <strain evidence="17 18">DSM 3183</strain>
    </source>
</reference>
<dbReference type="GO" id="GO:0006817">
    <property type="term" value="P:phosphate ion transport"/>
    <property type="evidence" value="ECO:0007669"/>
    <property type="project" value="UniProtKB-KW"/>
</dbReference>
<keyword evidence="10" id="KW-0010">Activator</keyword>
<keyword evidence="5 13" id="KW-0597">Phosphoprotein</keyword>
<dbReference type="CDD" id="cd00383">
    <property type="entry name" value="trans_reg_C"/>
    <property type="match status" value="1"/>
</dbReference>
<keyword evidence="7" id="KW-0902">Two-component regulatory system</keyword>
<keyword evidence="6" id="KW-0592">Phosphate transport</keyword>
<comment type="subcellular location">
    <subcellularLocation>
        <location evidence="1">Cytoplasm</location>
    </subcellularLocation>
</comment>
<evidence type="ECO:0000256" key="14">
    <source>
        <dbReference type="PROSITE-ProRule" id="PRU01091"/>
    </source>
</evidence>
<keyword evidence="3" id="KW-0813">Transport</keyword>
<dbReference type="GO" id="GO:0000156">
    <property type="term" value="F:phosphorelay response regulator activity"/>
    <property type="evidence" value="ECO:0007669"/>
    <property type="project" value="InterPro"/>
</dbReference>
<dbReference type="AlphaFoldDB" id="A0A2V3UYN5"/>
<evidence type="ECO:0000313" key="18">
    <source>
        <dbReference type="Proteomes" id="UP000248014"/>
    </source>
</evidence>
<evidence type="ECO:0000256" key="8">
    <source>
        <dbReference type="ARBA" id="ARBA00023015"/>
    </source>
</evidence>
<evidence type="ECO:0000256" key="1">
    <source>
        <dbReference type="ARBA" id="ARBA00004496"/>
    </source>
</evidence>
<feature type="DNA-binding region" description="OmpR/PhoB-type" evidence="14">
    <location>
        <begin position="130"/>
        <end position="228"/>
    </location>
</feature>
<evidence type="ECO:0000256" key="3">
    <source>
        <dbReference type="ARBA" id="ARBA00022448"/>
    </source>
</evidence>
<keyword evidence="4" id="KW-0963">Cytoplasm</keyword>
<dbReference type="SUPFAM" id="SSF46894">
    <property type="entry name" value="C-terminal effector domain of the bipartite response regulators"/>
    <property type="match status" value="1"/>
</dbReference>
<evidence type="ECO:0000259" key="15">
    <source>
        <dbReference type="PROSITE" id="PS50110"/>
    </source>
</evidence>
<keyword evidence="11" id="KW-0804">Transcription</keyword>
<dbReference type="Gene3D" id="3.40.50.2300">
    <property type="match status" value="1"/>
</dbReference>
<evidence type="ECO:0000256" key="2">
    <source>
        <dbReference type="ARBA" id="ARBA00013332"/>
    </source>
</evidence>
<dbReference type="GO" id="GO:0005829">
    <property type="term" value="C:cytosol"/>
    <property type="evidence" value="ECO:0007669"/>
    <property type="project" value="TreeGrafter"/>
</dbReference>
<dbReference type="PROSITE" id="PS50110">
    <property type="entry name" value="RESPONSE_REGULATORY"/>
    <property type="match status" value="1"/>
</dbReference>
<evidence type="ECO:0000256" key="13">
    <source>
        <dbReference type="PROSITE-ProRule" id="PRU00169"/>
    </source>
</evidence>
<dbReference type="GO" id="GO:0000976">
    <property type="term" value="F:transcription cis-regulatory region binding"/>
    <property type="evidence" value="ECO:0007669"/>
    <property type="project" value="TreeGrafter"/>
</dbReference>
<dbReference type="InterPro" id="IPR001789">
    <property type="entry name" value="Sig_transdc_resp-reg_receiver"/>
</dbReference>
<dbReference type="SUPFAM" id="SSF52172">
    <property type="entry name" value="CheY-like"/>
    <property type="match status" value="1"/>
</dbReference>